<feature type="compositionally biased region" description="Basic and acidic residues" evidence="2">
    <location>
        <begin position="148"/>
        <end position="173"/>
    </location>
</feature>
<dbReference type="InParanoid" id="A0A078AU75"/>
<feature type="compositionally biased region" description="Polar residues" evidence="2">
    <location>
        <begin position="14"/>
        <end position="32"/>
    </location>
</feature>
<reference evidence="3 4" key="1">
    <citation type="submission" date="2014-06" db="EMBL/GenBank/DDBJ databases">
        <authorList>
            <person name="Swart Estienne"/>
        </authorList>
    </citation>
    <scope>NUCLEOTIDE SEQUENCE [LARGE SCALE GENOMIC DNA]</scope>
    <source>
        <strain evidence="3 4">130c</strain>
    </source>
</reference>
<evidence type="ECO:0000313" key="4">
    <source>
        <dbReference type="Proteomes" id="UP000039865"/>
    </source>
</evidence>
<dbReference type="AlphaFoldDB" id="A0A078AU75"/>
<accession>A0A078AU75</accession>
<evidence type="ECO:0000256" key="1">
    <source>
        <dbReference type="SAM" id="Coils"/>
    </source>
</evidence>
<feature type="compositionally biased region" description="Basic and acidic residues" evidence="2">
    <location>
        <begin position="217"/>
        <end position="244"/>
    </location>
</feature>
<organism evidence="3 4">
    <name type="scientific">Stylonychia lemnae</name>
    <name type="common">Ciliate</name>
    <dbReference type="NCBI Taxonomy" id="5949"/>
    <lineage>
        <taxon>Eukaryota</taxon>
        <taxon>Sar</taxon>
        <taxon>Alveolata</taxon>
        <taxon>Ciliophora</taxon>
        <taxon>Intramacronucleata</taxon>
        <taxon>Spirotrichea</taxon>
        <taxon>Stichotrichia</taxon>
        <taxon>Sporadotrichida</taxon>
        <taxon>Oxytrichidae</taxon>
        <taxon>Stylonychinae</taxon>
        <taxon>Stylonychia</taxon>
    </lineage>
</organism>
<proteinExistence type="predicted"/>
<dbReference type="OMA" id="RVEATKY"/>
<dbReference type="Proteomes" id="UP000039865">
    <property type="component" value="Unassembled WGS sequence"/>
</dbReference>
<dbReference type="EMBL" id="CCKQ01012750">
    <property type="protein sequence ID" value="CDW84383.1"/>
    <property type="molecule type" value="Genomic_DNA"/>
</dbReference>
<feature type="region of interest" description="Disordered" evidence="2">
    <location>
        <begin position="196"/>
        <end position="244"/>
    </location>
</feature>
<keyword evidence="4" id="KW-1185">Reference proteome</keyword>
<evidence type="ECO:0000256" key="2">
    <source>
        <dbReference type="SAM" id="MobiDB-lite"/>
    </source>
</evidence>
<gene>
    <name evidence="3" type="primary">Contig8893.g9507</name>
    <name evidence="3" type="ORF">STYLEM_13445</name>
</gene>
<feature type="region of interest" description="Disordered" evidence="2">
    <location>
        <begin position="148"/>
        <end position="175"/>
    </location>
</feature>
<evidence type="ECO:0000313" key="3">
    <source>
        <dbReference type="EMBL" id="CDW84383.1"/>
    </source>
</evidence>
<name>A0A078AU75_STYLE</name>
<keyword evidence="1" id="KW-0175">Coiled coil</keyword>
<protein>
    <submittedName>
        <fullName evidence="3">Uncharacterized protein</fullName>
    </submittedName>
</protein>
<feature type="region of interest" description="Disordered" evidence="2">
    <location>
        <begin position="10"/>
        <end position="44"/>
    </location>
</feature>
<sequence length="553" mass="66101">MFKEIKKFVEEKQQNFSPKNETKTQLATSNQKMGGGYTKLNQKKQETKKALQFVRDKDGEIIKEKLKEQKKNPPQVQLLQRELEEQLQIIKNLEQREAERQKEFKKKSTLSQKRVIKKQKKEEAKLIQQYLEAPVDLESIRTIDEPMSQKDLLRQKMTSNEKMRSQDINDRSPFKNTEQILQEFNQTQYFRQQIISSPKSPKPDPRELPLKHNFKNQRLESQEQLKSEKQLQEEQQKTQKSEKIRSIIKSTIRNQQSIERDDNQSKIKKSLKEFNQKVREENKLLQKKQQVLDQDEVHYQYDVQIQQKLSFDQQCQLQQEYDNSFQMEKENVRMNSNLNQLNTVTQTNANTNTNSYFNSQLPETKINSPRQYQVIDQLKQTSKINKSEIFQILDDISTTILNNKNNQQSDLRFDYSNRQTKAIEPQTYRYVQEQIIPSSRQRTKVDIDLDNLRAELQNYENQLLIKSPTQVKNEIEIDNFIYSYNQKSQDDDLGNSFKEDRIRSPKMVRFEGIDLDSFDLSSFSKEKYQYKYHDNEYKQERVEATKYDTITDI</sequence>
<feature type="coiled-coil region" evidence="1">
    <location>
        <begin position="268"/>
        <end position="295"/>
    </location>
</feature>
<feature type="compositionally biased region" description="Basic and acidic residues" evidence="2">
    <location>
        <begin position="201"/>
        <end position="210"/>
    </location>
</feature>